<keyword evidence="3" id="KW-0175">Coiled coil</keyword>
<feature type="compositionally biased region" description="Polar residues" evidence="4">
    <location>
        <begin position="103"/>
        <end position="113"/>
    </location>
</feature>
<protein>
    <submittedName>
        <fullName evidence="5">Uncharacterized protein</fullName>
    </submittedName>
</protein>
<dbReference type="PANTHER" id="PTHR24153">
    <property type="entry name" value="ESPIN"/>
    <property type="match status" value="1"/>
</dbReference>
<evidence type="ECO:0000256" key="2">
    <source>
        <dbReference type="ARBA" id="ARBA00023043"/>
    </source>
</evidence>
<accession>A0A9K3LUD9</accession>
<reference evidence="5" key="1">
    <citation type="journal article" date="2021" name="Sci. Rep.">
        <title>Diploid genomic architecture of Nitzschia inconspicua, an elite biomass production diatom.</title>
        <authorList>
            <person name="Oliver A."/>
            <person name="Podell S."/>
            <person name="Pinowska A."/>
            <person name="Traller J.C."/>
            <person name="Smith S.R."/>
            <person name="McClure R."/>
            <person name="Beliaev A."/>
            <person name="Bohutskyi P."/>
            <person name="Hill E.A."/>
            <person name="Rabines A."/>
            <person name="Zheng H."/>
            <person name="Allen L.Z."/>
            <person name="Kuo A."/>
            <person name="Grigoriev I.V."/>
            <person name="Allen A.E."/>
            <person name="Hazlebeck D."/>
            <person name="Allen E.E."/>
        </authorList>
    </citation>
    <scope>NUCLEOTIDE SEQUENCE</scope>
    <source>
        <strain evidence="5">Hildebrandi</strain>
    </source>
</reference>
<dbReference type="Proteomes" id="UP000693970">
    <property type="component" value="Unassembled WGS sequence"/>
</dbReference>
<feature type="region of interest" description="Disordered" evidence="4">
    <location>
        <begin position="93"/>
        <end position="113"/>
    </location>
</feature>
<evidence type="ECO:0000256" key="1">
    <source>
        <dbReference type="ARBA" id="ARBA00022737"/>
    </source>
</evidence>
<feature type="coiled-coil region" evidence="3">
    <location>
        <begin position="283"/>
        <end position="367"/>
    </location>
</feature>
<evidence type="ECO:0000256" key="3">
    <source>
        <dbReference type="SAM" id="Coils"/>
    </source>
</evidence>
<sequence length="520" mass="58331">MVNLVVRHGSQGNVGSPVLKSPSAIANRISKLVPASTIAASPSAASERIIPSPIRVPYLRDNNGGVGTHRPVSPLTASESMFGIKHETLKVNNRGLPGDSEIRQQPSEGSINSNTELVCDYDQSITPLYEMLESSQWDKARARCHTHPQEVHTWIVRRDANDNIRWKLLPLHAAVIFQAPMPVVEAMLIEYPIAAAKRDDQGMLPVHLAFRHKSDEVLIERMIRQYPGGLTVKDLRDRLPLDHAKENQFSYRMMKLYSETYALCHRATSESSEANKSMSTHEKTRLDTIKEAYEARIKDMTKEHEHALQELNSKKEKEAQATQALHNAEMDELRDLLSREVSSGQKVSQLEGEMRRLGESLEEANQEGTVLRQVVHEQKSQQEALVEQLHQILKEQKSLHDYCLQQQEQLDQAHQLREQLLRTLLQKEDGKDLRVSTDVCQLSNKLLSRMETLLKDASLGQLDTESDLRRITNNNGDGMIGAVAAAVAATTMAETTPATNWGELSDHGDDISAITENSNF</sequence>
<keyword evidence="2" id="KW-0040">ANK repeat</keyword>
<reference evidence="5" key="2">
    <citation type="submission" date="2021-04" db="EMBL/GenBank/DDBJ databases">
        <authorList>
            <person name="Podell S."/>
        </authorList>
    </citation>
    <scope>NUCLEOTIDE SEQUENCE</scope>
    <source>
        <strain evidence="5">Hildebrandi</strain>
    </source>
</reference>
<proteinExistence type="predicted"/>
<keyword evidence="6" id="KW-1185">Reference proteome</keyword>
<dbReference type="GO" id="GO:0005737">
    <property type="term" value="C:cytoplasm"/>
    <property type="evidence" value="ECO:0007669"/>
    <property type="project" value="TreeGrafter"/>
</dbReference>
<evidence type="ECO:0000313" key="5">
    <source>
        <dbReference type="EMBL" id="KAG7366826.1"/>
    </source>
</evidence>
<dbReference type="OrthoDB" id="48349at2759"/>
<comment type="caution">
    <text evidence="5">The sequence shown here is derived from an EMBL/GenBank/DDBJ whole genome shotgun (WGS) entry which is preliminary data.</text>
</comment>
<dbReference type="EMBL" id="JAGRRH010000007">
    <property type="protein sequence ID" value="KAG7366826.1"/>
    <property type="molecule type" value="Genomic_DNA"/>
</dbReference>
<dbReference type="GO" id="GO:0051017">
    <property type="term" value="P:actin filament bundle assembly"/>
    <property type="evidence" value="ECO:0007669"/>
    <property type="project" value="TreeGrafter"/>
</dbReference>
<keyword evidence="1" id="KW-0677">Repeat</keyword>
<gene>
    <name evidence="5" type="ORF">IV203_029496</name>
</gene>
<evidence type="ECO:0000256" key="4">
    <source>
        <dbReference type="SAM" id="MobiDB-lite"/>
    </source>
</evidence>
<dbReference type="PANTHER" id="PTHR24153:SF8">
    <property type="entry name" value="FORKED, ISOFORM F"/>
    <property type="match status" value="1"/>
</dbReference>
<evidence type="ECO:0000313" key="6">
    <source>
        <dbReference type="Proteomes" id="UP000693970"/>
    </source>
</evidence>
<dbReference type="GO" id="GO:0051015">
    <property type="term" value="F:actin filament binding"/>
    <property type="evidence" value="ECO:0007669"/>
    <property type="project" value="TreeGrafter"/>
</dbReference>
<name>A0A9K3LUD9_9STRA</name>
<dbReference type="InterPro" id="IPR052420">
    <property type="entry name" value="Espin/Espin-like"/>
</dbReference>
<organism evidence="5 6">
    <name type="scientific">Nitzschia inconspicua</name>
    <dbReference type="NCBI Taxonomy" id="303405"/>
    <lineage>
        <taxon>Eukaryota</taxon>
        <taxon>Sar</taxon>
        <taxon>Stramenopiles</taxon>
        <taxon>Ochrophyta</taxon>
        <taxon>Bacillariophyta</taxon>
        <taxon>Bacillariophyceae</taxon>
        <taxon>Bacillariophycidae</taxon>
        <taxon>Bacillariales</taxon>
        <taxon>Bacillariaceae</taxon>
        <taxon>Nitzschia</taxon>
    </lineage>
</organism>
<dbReference type="AlphaFoldDB" id="A0A9K3LUD9"/>